<dbReference type="InterPro" id="IPR047208">
    <property type="entry name" value="FOXG1"/>
</dbReference>
<evidence type="ECO:0000256" key="2">
    <source>
        <dbReference type="PROSITE-ProRule" id="PRU00089"/>
    </source>
</evidence>
<evidence type="ECO:0000313" key="4">
    <source>
        <dbReference type="Proteomes" id="UP000095281"/>
    </source>
</evidence>
<protein>
    <submittedName>
        <fullName evidence="5">Fork-head domain-containing protein</fullName>
    </submittedName>
</protein>
<dbReference type="PROSITE" id="PS50039">
    <property type="entry name" value="FORK_HEAD_3"/>
    <property type="match status" value="1"/>
</dbReference>
<evidence type="ECO:0000313" key="5">
    <source>
        <dbReference type="WBParaSite" id="MhA1_Contig83.frz3.gene6"/>
    </source>
</evidence>
<dbReference type="GO" id="GO:0003700">
    <property type="term" value="F:DNA-binding transcription factor activity"/>
    <property type="evidence" value="ECO:0007669"/>
    <property type="project" value="InterPro"/>
</dbReference>
<dbReference type="PROSITE" id="PS00658">
    <property type="entry name" value="FORK_HEAD_2"/>
    <property type="match status" value="1"/>
</dbReference>
<evidence type="ECO:0000256" key="1">
    <source>
        <dbReference type="ARBA" id="ARBA00023125"/>
    </source>
</evidence>
<dbReference type="InterPro" id="IPR030456">
    <property type="entry name" value="TF_fork_head_CS_2"/>
</dbReference>
<keyword evidence="1 2" id="KW-0238">DNA-binding</keyword>
<dbReference type="InterPro" id="IPR001766">
    <property type="entry name" value="Fork_head_dom"/>
</dbReference>
<dbReference type="PANTHER" id="PTHR46617">
    <property type="entry name" value="FORKHEAD BOX PROTEIN G1"/>
    <property type="match status" value="1"/>
</dbReference>
<sequence length="182" mass="21040">MALRQSTTGRLTLNGIYEFIMRRFPFYKANRRGWQNSIRHNLSLNKFFVKVARSYDDPGKGATTGKLRRRRPPLCSTSKTLNQRNIQSSSFISTNLPFNHQQIPQLILPQNSSNSPSFGVCLPLNTQQQQISSIFSLPNFSNNFTRFPFEMNILGHLNNQQQQFMACLIQQTQLDLLQNEKQ</sequence>
<evidence type="ECO:0000259" key="3">
    <source>
        <dbReference type="PROSITE" id="PS50039"/>
    </source>
</evidence>
<dbReference type="GO" id="GO:1990837">
    <property type="term" value="F:sequence-specific double-stranded DNA binding"/>
    <property type="evidence" value="ECO:0007669"/>
    <property type="project" value="TreeGrafter"/>
</dbReference>
<organism evidence="4 5">
    <name type="scientific">Meloidogyne hapla</name>
    <name type="common">Root-knot nematode worm</name>
    <dbReference type="NCBI Taxonomy" id="6305"/>
    <lineage>
        <taxon>Eukaryota</taxon>
        <taxon>Metazoa</taxon>
        <taxon>Ecdysozoa</taxon>
        <taxon>Nematoda</taxon>
        <taxon>Chromadorea</taxon>
        <taxon>Rhabditida</taxon>
        <taxon>Tylenchina</taxon>
        <taxon>Tylenchomorpha</taxon>
        <taxon>Tylenchoidea</taxon>
        <taxon>Meloidogynidae</taxon>
        <taxon>Meloidogyninae</taxon>
        <taxon>Meloidogyne</taxon>
    </lineage>
</organism>
<feature type="domain" description="Fork-head" evidence="3">
    <location>
        <begin position="1"/>
        <end position="61"/>
    </location>
</feature>
<dbReference type="Pfam" id="PF00250">
    <property type="entry name" value="Forkhead"/>
    <property type="match status" value="1"/>
</dbReference>
<dbReference type="Proteomes" id="UP000095281">
    <property type="component" value="Unplaced"/>
</dbReference>
<proteinExistence type="predicted"/>
<name>A0A1I8BZN6_MELHA</name>
<dbReference type="GO" id="GO:0005634">
    <property type="term" value="C:nucleus"/>
    <property type="evidence" value="ECO:0007669"/>
    <property type="project" value="UniProtKB-SubCell"/>
</dbReference>
<dbReference type="SMART" id="SM00339">
    <property type="entry name" value="FH"/>
    <property type="match status" value="1"/>
</dbReference>
<dbReference type="AlphaFoldDB" id="A0A1I8BZN6"/>
<dbReference type="PANTHER" id="PTHR46617:SF3">
    <property type="entry name" value="FORKHEAD BOX PROTEIN G1"/>
    <property type="match status" value="1"/>
</dbReference>
<dbReference type="SUPFAM" id="SSF46785">
    <property type="entry name" value="Winged helix' DNA-binding domain"/>
    <property type="match status" value="1"/>
</dbReference>
<keyword evidence="4" id="KW-1185">Reference proteome</keyword>
<comment type="subcellular location">
    <subcellularLocation>
        <location evidence="2">Nucleus</location>
    </subcellularLocation>
</comment>
<reference evidence="5" key="1">
    <citation type="submission" date="2016-11" db="UniProtKB">
        <authorList>
            <consortium name="WormBaseParasite"/>
        </authorList>
    </citation>
    <scope>IDENTIFICATION</scope>
</reference>
<dbReference type="GO" id="GO:0006357">
    <property type="term" value="P:regulation of transcription by RNA polymerase II"/>
    <property type="evidence" value="ECO:0007669"/>
    <property type="project" value="TreeGrafter"/>
</dbReference>
<dbReference type="PRINTS" id="PR00053">
    <property type="entry name" value="FORKHEAD"/>
</dbReference>
<feature type="DNA-binding region" description="Fork-head" evidence="2">
    <location>
        <begin position="1"/>
        <end position="61"/>
    </location>
</feature>
<dbReference type="InterPro" id="IPR036388">
    <property type="entry name" value="WH-like_DNA-bd_sf"/>
</dbReference>
<dbReference type="WBParaSite" id="MhA1_Contig83.frz3.gene6">
    <property type="protein sequence ID" value="MhA1_Contig83.frz3.gene6"/>
    <property type="gene ID" value="MhA1_Contig83.frz3.gene6"/>
</dbReference>
<dbReference type="InterPro" id="IPR036390">
    <property type="entry name" value="WH_DNA-bd_sf"/>
</dbReference>
<accession>A0A1I8BZN6</accession>
<keyword evidence="2" id="KW-0539">Nucleus</keyword>
<dbReference type="Gene3D" id="1.10.10.10">
    <property type="entry name" value="Winged helix-like DNA-binding domain superfamily/Winged helix DNA-binding domain"/>
    <property type="match status" value="1"/>
</dbReference>